<protein>
    <submittedName>
        <fullName evidence="1">Uncharacterized protein</fullName>
    </submittedName>
</protein>
<evidence type="ECO:0000313" key="2">
    <source>
        <dbReference type="Proteomes" id="UP001217089"/>
    </source>
</evidence>
<accession>A0ABQ9EQB9</accession>
<reference evidence="1 2" key="1">
    <citation type="submission" date="2022-12" db="EMBL/GenBank/DDBJ databases">
        <title>Chromosome-level genome of Tegillarca granosa.</title>
        <authorList>
            <person name="Kim J."/>
        </authorList>
    </citation>
    <scope>NUCLEOTIDE SEQUENCE [LARGE SCALE GENOMIC DNA]</scope>
    <source>
        <strain evidence="1">Teg-2019</strain>
        <tissue evidence="1">Adductor muscle</tissue>
    </source>
</reference>
<sequence>MPYQNLPAYRQNANFTGPVIGIPEPIIPNWPKNGFRSLTEEHQLLLPKLSEGQIQAYLMYRTAVDKASISDVKSIEKGKSLYESGRVEACSIHITQTDVNFSGIVRAAMKKMRGNDYQFI</sequence>
<name>A0ABQ9EQB9_TEGGR</name>
<comment type="caution">
    <text evidence="1">The sequence shown here is derived from an EMBL/GenBank/DDBJ whole genome shotgun (WGS) entry which is preliminary data.</text>
</comment>
<gene>
    <name evidence="1" type="ORF">KUTeg_015498</name>
</gene>
<keyword evidence="2" id="KW-1185">Reference proteome</keyword>
<dbReference type="Proteomes" id="UP001217089">
    <property type="component" value="Unassembled WGS sequence"/>
</dbReference>
<dbReference type="EMBL" id="JARBDR010000793">
    <property type="protein sequence ID" value="KAJ8307414.1"/>
    <property type="molecule type" value="Genomic_DNA"/>
</dbReference>
<evidence type="ECO:0000313" key="1">
    <source>
        <dbReference type="EMBL" id="KAJ8307414.1"/>
    </source>
</evidence>
<proteinExistence type="predicted"/>
<organism evidence="1 2">
    <name type="scientific">Tegillarca granosa</name>
    <name type="common">Malaysian cockle</name>
    <name type="synonym">Anadara granosa</name>
    <dbReference type="NCBI Taxonomy" id="220873"/>
    <lineage>
        <taxon>Eukaryota</taxon>
        <taxon>Metazoa</taxon>
        <taxon>Spiralia</taxon>
        <taxon>Lophotrochozoa</taxon>
        <taxon>Mollusca</taxon>
        <taxon>Bivalvia</taxon>
        <taxon>Autobranchia</taxon>
        <taxon>Pteriomorphia</taxon>
        <taxon>Arcoida</taxon>
        <taxon>Arcoidea</taxon>
        <taxon>Arcidae</taxon>
        <taxon>Tegillarca</taxon>
    </lineage>
</organism>